<comment type="caution">
    <text evidence="2">The sequence shown here is derived from an EMBL/GenBank/DDBJ whole genome shotgun (WGS) entry which is preliminary data.</text>
</comment>
<dbReference type="AlphaFoldDB" id="A0AAD8V055"/>
<dbReference type="RefSeq" id="XP_060409522.1">
    <property type="nucleotide sequence ID" value="XM_060565035.1"/>
</dbReference>
<reference evidence="2" key="1">
    <citation type="submission" date="2021-06" db="EMBL/GenBank/DDBJ databases">
        <title>Comparative genomics, transcriptomics and evolutionary studies reveal genomic signatures of adaptation to plant cell wall in hemibiotrophic fungi.</title>
        <authorList>
            <consortium name="DOE Joint Genome Institute"/>
            <person name="Baroncelli R."/>
            <person name="Diaz J.F."/>
            <person name="Benocci T."/>
            <person name="Peng M."/>
            <person name="Battaglia E."/>
            <person name="Haridas S."/>
            <person name="Andreopoulos W."/>
            <person name="Labutti K."/>
            <person name="Pangilinan J."/>
            <person name="Floch G.L."/>
            <person name="Makela M.R."/>
            <person name="Henrissat B."/>
            <person name="Grigoriev I.V."/>
            <person name="Crouch J.A."/>
            <person name="De Vries R.P."/>
            <person name="Sukno S.A."/>
            <person name="Thon M.R."/>
        </authorList>
    </citation>
    <scope>NUCLEOTIDE SEQUENCE</scope>
    <source>
        <strain evidence="2">CBS 125086</strain>
    </source>
</reference>
<feature type="signal peptide" evidence="1">
    <location>
        <begin position="1"/>
        <end position="17"/>
    </location>
</feature>
<accession>A0AAD8V055</accession>
<evidence type="ECO:0000256" key="1">
    <source>
        <dbReference type="SAM" id="SignalP"/>
    </source>
</evidence>
<evidence type="ECO:0000313" key="3">
    <source>
        <dbReference type="Proteomes" id="UP001230504"/>
    </source>
</evidence>
<feature type="chain" id="PRO_5042258648" evidence="1">
    <location>
        <begin position="18"/>
        <end position="52"/>
    </location>
</feature>
<dbReference type="Proteomes" id="UP001230504">
    <property type="component" value="Unassembled WGS sequence"/>
</dbReference>
<proteinExistence type="predicted"/>
<sequence>MRVFVIISALMAVAVTAAPTPCNEYTCQKIPPPGGDDKPDVGPGDFIKAFIP</sequence>
<evidence type="ECO:0000313" key="2">
    <source>
        <dbReference type="EMBL" id="KAK1573958.1"/>
    </source>
</evidence>
<keyword evidence="1" id="KW-0732">Signal</keyword>
<dbReference type="GeneID" id="85449275"/>
<organism evidence="2 3">
    <name type="scientific">Colletotrichum navitas</name>
    <dbReference type="NCBI Taxonomy" id="681940"/>
    <lineage>
        <taxon>Eukaryota</taxon>
        <taxon>Fungi</taxon>
        <taxon>Dikarya</taxon>
        <taxon>Ascomycota</taxon>
        <taxon>Pezizomycotina</taxon>
        <taxon>Sordariomycetes</taxon>
        <taxon>Hypocreomycetidae</taxon>
        <taxon>Glomerellales</taxon>
        <taxon>Glomerellaceae</taxon>
        <taxon>Colletotrichum</taxon>
        <taxon>Colletotrichum graminicola species complex</taxon>
    </lineage>
</organism>
<gene>
    <name evidence="2" type="ORF">LY79DRAFT_706817</name>
</gene>
<keyword evidence="3" id="KW-1185">Reference proteome</keyword>
<dbReference type="EMBL" id="JAHLJV010000083">
    <property type="protein sequence ID" value="KAK1573958.1"/>
    <property type="molecule type" value="Genomic_DNA"/>
</dbReference>
<name>A0AAD8V055_9PEZI</name>
<protein>
    <submittedName>
        <fullName evidence="2">Uncharacterized protein</fullName>
    </submittedName>
</protein>